<dbReference type="eggNOG" id="COG5483">
    <property type="taxonomic scope" value="Bacteria"/>
</dbReference>
<dbReference type="Proteomes" id="UP000050421">
    <property type="component" value="Unassembled WGS sequence"/>
</dbReference>
<proteinExistence type="predicted"/>
<evidence type="ECO:0000313" key="1">
    <source>
        <dbReference type="EMBL" id="KPQ18991.1"/>
    </source>
</evidence>
<dbReference type="STRING" id="1305737.GCA_000526355_03578"/>
<sequence>MMYYRRKIVLALLEAFGGELEKLQLQKLLMLFTTYQRNKSYHFVPYKFGCFSFQANADLSTMKKYAQVEEGERTWKKTDPTAYWSTLKPEDRKAIARLKTKFQGHSSEELIRYTYVNFPYFAINSTVADRYLNALEKSIVASTKPTSNKKALFTIGYEGLSLEEYINKLLAADVKVLCDVRKNSYSMKYGFNKSQLQMACDGVGIRFIHIPEVGIVSDKRRELHSQRDYDILFEDYKQTVLTQTLSQQEEILNLIKTYDRVAITCFEANICQCHRKHLAEAICQLPEFEYELLHL</sequence>
<evidence type="ECO:0000313" key="2">
    <source>
        <dbReference type="Proteomes" id="UP000050421"/>
    </source>
</evidence>
<dbReference type="OrthoDB" id="9810084at2"/>
<evidence type="ECO:0008006" key="3">
    <source>
        <dbReference type="Google" id="ProtNLM"/>
    </source>
</evidence>
<dbReference type="PATRIC" id="fig|1305737.6.peg.1491"/>
<organism evidence="1 2">
    <name type="scientific">Algoriphagus marincola HL-49</name>
    <dbReference type="NCBI Taxonomy" id="1305737"/>
    <lineage>
        <taxon>Bacteria</taxon>
        <taxon>Pseudomonadati</taxon>
        <taxon>Bacteroidota</taxon>
        <taxon>Cytophagia</taxon>
        <taxon>Cytophagales</taxon>
        <taxon>Cyclobacteriaceae</taxon>
        <taxon>Algoriphagus</taxon>
    </lineage>
</organism>
<comment type="caution">
    <text evidence="1">The sequence shown here is derived from an EMBL/GenBank/DDBJ whole genome shotgun (WGS) entry which is preliminary data.</text>
</comment>
<dbReference type="EMBL" id="LJXT01000017">
    <property type="protein sequence ID" value="KPQ18991.1"/>
    <property type="molecule type" value="Genomic_DNA"/>
</dbReference>
<reference evidence="1 2" key="1">
    <citation type="submission" date="2015-09" db="EMBL/GenBank/DDBJ databases">
        <title>Identification and resolution of microdiversity through metagenomic sequencing of parallel consortia.</title>
        <authorList>
            <person name="Nelson W.C."/>
            <person name="Romine M.F."/>
            <person name="Lindemann S.R."/>
        </authorList>
    </citation>
    <scope>NUCLEOTIDE SEQUENCE [LARGE SCALE GENOMIC DNA]</scope>
    <source>
        <strain evidence="1">HL-49</strain>
    </source>
</reference>
<protein>
    <recommendedName>
        <fullName evidence="3">DUF488 domain-containing protein</fullName>
    </recommendedName>
</protein>
<dbReference type="InterPro" id="IPR007438">
    <property type="entry name" value="DUF488"/>
</dbReference>
<dbReference type="AlphaFoldDB" id="A0A0P7YJE7"/>
<dbReference type="PANTHER" id="PTHR39337">
    <property type="entry name" value="BLR5642 PROTEIN"/>
    <property type="match status" value="1"/>
</dbReference>
<dbReference type="Pfam" id="PF04343">
    <property type="entry name" value="DUF488"/>
    <property type="match status" value="1"/>
</dbReference>
<accession>A0A0P7YJE7</accession>
<dbReference type="PANTHER" id="PTHR39337:SF1">
    <property type="entry name" value="BLR5642 PROTEIN"/>
    <property type="match status" value="1"/>
</dbReference>
<gene>
    <name evidence="1" type="ORF">HLUCCX10_04210</name>
</gene>
<name>A0A0P7YJE7_9BACT</name>